<name>A0ABP1S0B8_9HEXA</name>
<evidence type="ECO:0000313" key="2">
    <source>
        <dbReference type="Proteomes" id="UP001642540"/>
    </source>
</evidence>
<proteinExistence type="predicted"/>
<dbReference type="EMBL" id="CAXLJM020000136">
    <property type="protein sequence ID" value="CAL8140395.1"/>
    <property type="molecule type" value="Genomic_DNA"/>
</dbReference>
<gene>
    <name evidence="1" type="ORF">ODALV1_LOCUS28272</name>
</gene>
<protein>
    <submittedName>
        <fullName evidence="1">Uncharacterized protein</fullName>
    </submittedName>
</protein>
<dbReference type="Proteomes" id="UP001642540">
    <property type="component" value="Unassembled WGS sequence"/>
</dbReference>
<reference evidence="1 2" key="1">
    <citation type="submission" date="2024-08" db="EMBL/GenBank/DDBJ databases">
        <authorList>
            <person name="Cucini C."/>
            <person name="Frati F."/>
        </authorList>
    </citation>
    <scope>NUCLEOTIDE SEQUENCE [LARGE SCALE GENOMIC DNA]</scope>
</reference>
<organism evidence="1 2">
    <name type="scientific">Orchesella dallaii</name>
    <dbReference type="NCBI Taxonomy" id="48710"/>
    <lineage>
        <taxon>Eukaryota</taxon>
        <taxon>Metazoa</taxon>
        <taxon>Ecdysozoa</taxon>
        <taxon>Arthropoda</taxon>
        <taxon>Hexapoda</taxon>
        <taxon>Collembola</taxon>
        <taxon>Entomobryomorpha</taxon>
        <taxon>Entomobryoidea</taxon>
        <taxon>Orchesellidae</taxon>
        <taxon>Orchesellinae</taxon>
        <taxon>Orchesella</taxon>
    </lineage>
</organism>
<sequence length="114" mass="13285">MKAFVRQEINLTEHDAELKFATFIKAPIDLRESIEMIPFNFYVNRISMCGKDVFVDLYNNVKSLRLHLIKRGVGSEKIAMSKHPYRRMVQGWYAPKLWIDEFVGGVESTDANME</sequence>
<accession>A0ABP1S0B8</accession>
<comment type="caution">
    <text evidence="1">The sequence shown here is derived from an EMBL/GenBank/DDBJ whole genome shotgun (WGS) entry which is preliminary data.</text>
</comment>
<keyword evidence="2" id="KW-1185">Reference proteome</keyword>
<evidence type="ECO:0000313" key="1">
    <source>
        <dbReference type="EMBL" id="CAL8140395.1"/>
    </source>
</evidence>